<feature type="domain" description="Response regulatory" evidence="2">
    <location>
        <begin position="29"/>
        <end position="152"/>
    </location>
</feature>
<evidence type="ECO:0000256" key="1">
    <source>
        <dbReference type="PROSITE-ProRule" id="PRU00169"/>
    </source>
</evidence>
<gene>
    <name evidence="4" type="ORF">MW290_07395</name>
</gene>
<evidence type="ECO:0000259" key="3">
    <source>
        <dbReference type="PROSITE" id="PS50883"/>
    </source>
</evidence>
<dbReference type="InterPro" id="IPR001633">
    <property type="entry name" value="EAL_dom"/>
</dbReference>
<dbReference type="InterPro" id="IPR050706">
    <property type="entry name" value="Cyclic-di-GMP_PDE-like"/>
</dbReference>
<dbReference type="PROSITE" id="PS50110">
    <property type="entry name" value="RESPONSE_REGULATORY"/>
    <property type="match status" value="1"/>
</dbReference>
<evidence type="ECO:0000313" key="5">
    <source>
        <dbReference type="Proteomes" id="UP001056201"/>
    </source>
</evidence>
<sequence>MHSDAVMLGAAEAAQAAAMAELPAAPRCTVWVAVPEPELAEAIAQALRQAGARVDAVVHDVLGIKRLLMQPRCPLPSVLLTGLRFPDGDAFQLMRLLARRADAPAFFVVSRQQRAVIKAATTLASVCGLALAGVIELPAQPEAIARDLLAYPGRHAPAVAPATAPQPELERHELLALLDRDVLQPWMQPKLRLATGEIIGFEALMRAHDADGVVVMPDRLVAALQRHQLLDQATLHMARRTVEFVATCLQEGMAVSASINVSMQSLSNVAFCQELAAAVDHVQLDPSWITIEITETDAMADLASVIENTGRIRMLGFNLAIDDFGTAYSSFFQLSRIPFSELKIERAFITSLGEDRGKQGIVKACAMLGASLGMHVVAEGVETAEELAQVRAAGCTEVQGYLVSRPMPAPQALDWLRALPEQRFPL</sequence>
<reference evidence="4" key="1">
    <citation type="submission" date="2022-05" db="EMBL/GenBank/DDBJ databases">
        <title>An RpoN-dependent PEP-CTERM gene is involved in floc formation of an Aquincola tertiaricarbonis strain.</title>
        <authorList>
            <person name="Qiu D."/>
            <person name="Xia M."/>
        </authorList>
    </citation>
    <scope>NUCLEOTIDE SEQUENCE</scope>
    <source>
        <strain evidence="4">RN12</strain>
    </source>
</reference>
<name>A0ABY4S1S5_AQUTE</name>
<keyword evidence="5" id="KW-1185">Reference proteome</keyword>
<dbReference type="SUPFAM" id="SSF52172">
    <property type="entry name" value="CheY-like"/>
    <property type="match status" value="1"/>
</dbReference>
<dbReference type="EMBL" id="CP097635">
    <property type="protein sequence ID" value="URI05772.1"/>
    <property type="molecule type" value="Genomic_DNA"/>
</dbReference>
<dbReference type="InterPro" id="IPR035919">
    <property type="entry name" value="EAL_sf"/>
</dbReference>
<organism evidence="4 5">
    <name type="scientific">Aquincola tertiaricarbonis</name>
    <dbReference type="NCBI Taxonomy" id="391953"/>
    <lineage>
        <taxon>Bacteria</taxon>
        <taxon>Pseudomonadati</taxon>
        <taxon>Pseudomonadota</taxon>
        <taxon>Betaproteobacteria</taxon>
        <taxon>Burkholderiales</taxon>
        <taxon>Sphaerotilaceae</taxon>
        <taxon>Aquincola</taxon>
    </lineage>
</organism>
<dbReference type="SUPFAM" id="SSF141868">
    <property type="entry name" value="EAL domain-like"/>
    <property type="match status" value="1"/>
</dbReference>
<dbReference type="Proteomes" id="UP001056201">
    <property type="component" value="Chromosome 1"/>
</dbReference>
<evidence type="ECO:0000259" key="2">
    <source>
        <dbReference type="PROSITE" id="PS50110"/>
    </source>
</evidence>
<proteinExistence type="predicted"/>
<dbReference type="Pfam" id="PF00563">
    <property type="entry name" value="EAL"/>
    <property type="match status" value="1"/>
</dbReference>
<evidence type="ECO:0000313" key="4">
    <source>
        <dbReference type="EMBL" id="URI05772.1"/>
    </source>
</evidence>
<dbReference type="SMART" id="SM00052">
    <property type="entry name" value="EAL"/>
    <property type="match status" value="1"/>
</dbReference>
<dbReference type="InterPro" id="IPR011006">
    <property type="entry name" value="CheY-like_superfamily"/>
</dbReference>
<dbReference type="PANTHER" id="PTHR33121">
    <property type="entry name" value="CYCLIC DI-GMP PHOSPHODIESTERASE PDEF"/>
    <property type="match status" value="1"/>
</dbReference>
<protein>
    <submittedName>
        <fullName evidence="4">EAL domain-containing response regulator</fullName>
    </submittedName>
</protein>
<dbReference type="CDD" id="cd01948">
    <property type="entry name" value="EAL"/>
    <property type="match status" value="1"/>
</dbReference>
<feature type="domain" description="EAL" evidence="3">
    <location>
        <begin position="166"/>
        <end position="420"/>
    </location>
</feature>
<dbReference type="PANTHER" id="PTHR33121:SF79">
    <property type="entry name" value="CYCLIC DI-GMP PHOSPHODIESTERASE PDED-RELATED"/>
    <property type="match status" value="1"/>
</dbReference>
<dbReference type="PROSITE" id="PS50883">
    <property type="entry name" value="EAL"/>
    <property type="match status" value="1"/>
</dbReference>
<dbReference type="InterPro" id="IPR001789">
    <property type="entry name" value="Sig_transdc_resp-reg_receiver"/>
</dbReference>
<dbReference type="RefSeq" id="WP_250194037.1">
    <property type="nucleotide sequence ID" value="NZ_CP097635.1"/>
</dbReference>
<dbReference type="Gene3D" id="3.20.20.450">
    <property type="entry name" value="EAL domain"/>
    <property type="match status" value="1"/>
</dbReference>
<accession>A0ABY4S1S5</accession>
<comment type="caution">
    <text evidence="1">Lacks conserved residue(s) required for the propagation of feature annotation.</text>
</comment>